<organism evidence="1">
    <name type="scientific">Streptomyces sp. SID12501</name>
    <dbReference type="NCBI Taxonomy" id="2706042"/>
    <lineage>
        <taxon>Bacteria</taxon>
        <taxon>Bacillati</taxon>
        <taxon>Actinomycetota</taxon>
        <taxon>Actinomycetes</taxon>
        <taxon>Kitasatosporales</taxon>
        <taxon>Streptomycetaceae</taxon>
        <taxon>Streptomyces</taxon>
    </lineage>
</organism>
<accession>A0A6B3C1W5</accession>
<evidence type="ECO:0000313" key="1">
    <source>
        <dbReference type="EMBL" id="NEC90456.1"/>
    </source>
</evidence>
<dbReference type="RefSeq" id="WP_164320317.1">
    <property type="nucleotide sequence ID" value="NZ_JAAGLU010000032.1"/>
</dbReference>
<gene>
    <name evidence="1" type="ORF">G3I71_32695</name>
</gene>
<dbReference type="AlphaFoldDB" id="A0A6B3C1W5"/>
<protein>
    <submittedName>
        <fullName evidence="1">Uncharacterized protein</fullName>
    </submittedName>
</protein>
<reference evidence="1" key="1">
    <citation type="submission" date="2020-01" db="EMBL/GenBank/DDBJ databases">
        <title>Insect and environment-associated Actinomycetes.</title>
        <authorList>
            <person name="Currrie C."/>
            <person name="Chevrette M."/>
            <person name="Carlson C."/>
            <person name="Stubbendieck R."/>
            <person name="Wendt-Pienkowski E."/>
        </authorList>
    </citation>
    <scope>NUCLEOTIDE SEQUENCE</scope>
    <source>
        <strain evidence="1">SID12501</strain>
    </source>
</reference>
<comment type="caution">
    <text evidence="1">The sequence shown here is derived from an EMBL/GenBank/DDBJ whole genome shotgun (WGS) entry which is preliminary data.</text>
</comment>
<sequence length="99" mass="10609">MSEQTLPEPVRDLLAAIVEALTVPLADQAADDDTANRLMRERASNARIIANSALTSPSLSDIARAAGQLCGWTADSPVTYRPYQARTPQTVTLPTGEDQ</sequence>
<name>A0A6B3C1W5_9ACTN</name>
<proteinExistence type="predicted"/>
<dbReference type="EMBL" id="JAAGLU010000032">
    <property type="protein sequence ID" value="NEC90456.1"/>
    <property type="molecule type" value="Genomic_DNA"/>
</dbReference>